<reference evidence="7 8" key="1">
    <citation type="submission" date="2024-04" db="EMBL/GenBank/DDBJ databases">
        <title>Tritrichomonas musculus Genome.</title>
        <authorList>
            <person name="Alves-Ferreira E."/>
            <person name="Grigg M."/>
            <person name="Lorenzi H."/>
            <person name="Galac M."/>
        </authorList>
    </citation>
    <scope>NUCLEOTIDE SEQUENCE [LARGE SCALE GENOMIC DNA]</scope>
    <source>
        <strain evidence="7 8">EAF2021</strain>
    </source>
</reference>
<dbReference type="PROSITE" id="PS51294">
    <property type="entry name" value="HTH_MYB"/>
    <property type="match status" value="2"/>
</dbReference>
<protein>
    <recommendedName>
        <fullName evidence="9">Myb-like DNA-binding domain containing protein</fullName>
    </recommendedName>
</protein>
<organism evidence="7 8">
    <name type="scientific">Tritrichomonas musculus</name>
    <dbReference type="NCBI Taxonomy" id="1915356"/>
    <lineage>
        <taxon>Eukaryota</taxon>
        <taxon>Metamonada</taxon>
        <taxon>Parabasalia</taxon>
        <taxon>Tritrichomonadida</taxon>
        <taxon>Tritrichomonadidae</taxon>
        <taxon>Tritrichomonas</taxon>
    </lineage>
</organism>
<dbReference type="InterPro" id="IPR009057">
    <property type="entry name" value="Homeodomain-like_sf"/>
</dbReference>
<keyword evidence="4" id="KW-0539">Nucleus</keyword>
<dbReference type="InterPro" id="IPR051575">
    <property type="entry name" value="Myb-like_DNA-bd"/>
</dbReference>
<evidence type="ECO:0000256" key="3">
    <source>
        <dbReference type="ARBA" id="ARBA00023163"/>
    </source>
</evidence>
<comment type="caution">
    <text evidence="7">The sequence shown here is derived from an EMBL/GenBank/DDBJ whole genome shotgun (WGS) entry which is preliminary data.</text>
</comment>
<dbReference type="Gene3D" id="1.10.10.60">
    <property type="entry name" value="Homeodomain-like"/>
    <property type="match status" value="2"/>
</dbReference>
<evidence type="ECO:0000313" key="8">
    <source>
        <dbReference type="Proteomes" id="UP001470230"/>
    </source>
</evidence>
<evidence type="ECO:0008006" key="9">
    <source>
        <dbReference type="Google" id="ProtNLM"/>
    </source>
</evidence>
<dbReference type="PROSITE" id="PS50090">
    <property type="entry name" value="MYB_LIKE"/>
    <property type="match status" value="2"/>
</dbReference>
<dbReference type="SMART" id="SM00717">
    <property type="entry name" value="SANT"/>
    <property type="match status" value="2"/>
</dbReference>
<feature type="domain" description="Myb-like" evidence="5">
    <location>
        <begin position="12"/>
        <end position="63"/>
    </location>
</feature>
<evidence type="ECO:0000313" key="7">
    <source>
        <dbReference type="EMBL" id="KAK8848134.1"/>
    </source>
</evidence>
<dbReference type="Proteomes" id="UP001470230">
    <property type="component" value="Unassembled WGS sequence"/>
</dbReference>
<dbReference type="SUPFAM" id="SSF46689">
    <property type="entry name" value="Homeodomain-like"/>
    <property type="match status" value="1"/>
</dbReference>
<accession>A0ABR2HIS4</accession>
<dbReference type="InterPro" id="IPR001005">
    <property type="entry name" value="SANT/Myb"/>
</dbReference>
<evidence type="ECO:0000256" key="2">
    <source>
        <dbReference type="ARBA" id="ARBA00023125"/>
    </source>
</evidence>
<proteinExistence type="predicted"/>
<name>A0ABR2HIS4_9EUKA</name>
<dbReference type="CDD" id="cd00167">
    <property type="entry name" value="SANT"/>
    <property type="match status" value="2"/>
</dbReference>
<feature type="domain" description="HTH myb-type" evidence="6">
    <location>
        <begin position="12"/>
        <end position="67"/>
    </location>
</feature>
<evidence type="ECO:0000256" key="1">
    <source>
        <dbReference type="ARBA" id="ARBA00023015"/>
    </source>
</evidence>
<evidence type="ECO:0000259" key="6">
    <source>
        <dbReference type="PROSITE" id="PS51294"/>
    </source>
</evidence>
<dbReference type="PANTHER" id="PTHR46621">
    <property type="entry name" value="SNRNA-ACTIVATING PROTEIN COMPLEX SUBUNIT 4"/>
    <property type="match status" value="1"/>
</dbReference>
<dbReference type="InterPro" id="IPR017930">
    <property type="entry name" value="Myb_dom"/>
</dbReference>
<keyword evidence="2" id="KW-0238">DNA-binding</keyword>
<keyword evidence="8" id="KW-1185">Reference proteome</keyword>
<keyword evidence="3" id="KW-0804">Transcription</keyword>
<dbReference type="EMBL" id="JAPFFF010000027">
    <property type="protein sequence ID" value="KAK8848134.1"/>
    <property type="molecule type" value="Genomic_DNA"/>
</dbReference>
<feature type="domain" description="Myb-like" evidence="5">
    <location>
        <begin position="64"/>
        <end position="114"/>
    </location>
</feature>
<sequence>MNSSYFLIPQTKKSHPKFKFGADEDLQLKDLVRKYGENNWTQIAQNMPNRNARQCKERWCNYLSPNICKSPWTQDEDNLLLEKYKEIGARWVQIAKFFPQRTDISIKNRYLVLSRRIKKKMPKTKTSNNLPNQSQQNPISGVSATPLVINAGHNQVQNQNVQVNIGMNSFSTLHNNNSIQPNNNNTTSNILLLTQSSSPKIKSEGPIESQENKTQKLNMKPTSFRLPPIQNLTTDYLAPDYFPPIALLPPKKAILAIQTRTVLHYPPEASKTAKTYVNI</sequence>
<feature type="domain" description="HTH myb-type" evidence="6">
    <location>
        <begin position="69"/>
        <end position="118"/>
    </location>
</feature>
<evidence type="ECO:0000259" key="5">
    <source>
        <dbReference type="PROSITE" id="PS50090"/>
    </source>
</evidence>
<keyword evidence="1" id="KW-0805">Transcription regulation</keyword>
<gene>
    <name evidence="7" type="ORF">M9Y10_019190</name>
</gene>
<dbReference type="PANTHER" id="PTHR46621:SF1">
    <property type="entry name" value="SNRNA-ACTIVATING PROTEIN COMPLEX SUBUNIT 4"/>
    <property type="match status" value="1"/>
</dbReference>
<dbReference type="Pfam" id="PF13921">
    <property type="entry name" value="Myb_DNA-bind_6"/>
    <property type="match status" value="1"/>
</dbReference>
<evidence type="ECO:0000256" key="4">
    <source>
        <dbReference type="ARBA" id="ARBA00023242"/>
    </source>
</evidence>